<feature type="transmembrane region" description="Helical" evidence="1">
    <location>
        <begin position="175"/>
        <end position="193"/>
    </location>
</feature>
<feature type="domain" description="VanZ-like" evidence="2">
    <location>
        <begin position="139"/>
        <end position="246"/>
    </location>
</feature>
<dbReference type="STRING" id="1220589.CD32_21045"/>
<dbReference type="NCBIfam" id="NF038403">
    <property type="entry name" value="perm_prefix_1"/>
    <property type="match status" value="1"/>
</dbReference>
<dbReference type="EMBL" id="JPVP01000060">
    <property type="protein sequence ID" value="KGR81816.1"/>
    <property type="molecule type" value="Genomic_DNA"/>
</dbReference>
<dbReference type="InterPro" id="IPR053150">
    <property type="entry name" value="Teicoplanin_resist-assoc"/>
</dbReference>
<feature type="transmembrane region" description="Helical" evidence="1">
    <location>
        <begin position="230"/>
        <end position="251"/>
    </location>
</feature>
<keyword evidence="1" id="KW-0812">Transmembrane</keyword>
<reference evidence="3 4" key="1">
    <citation type="submission" date="2014-02" db="EMBL/GenBank/DDBJ databases">
        <title>Draft genome sequence of Lysinibacillus odysseyi NBRC 100172.</title>
        <authorList>
            <person name="Zhang F."/>
            <person name="Wang G."/>
            <person name="Zhang L."/>
        </authorList>
    </citation>
    <scope>NUCLEOTIDE SEQUENCE [LARGE SCALE GENOMIC DNA]</scope>
    <source>
        <strain evidence="3 4">NBRC 100172</strain>
    </source>
</reference>
<dbReference type="OrthoDB" id="4822551at2"/>
<evidence type="ECO:0000256" key="1">
    <source>
        <dbReference type="SAM" id="Phobius"/>
    </source>
</evidence>
<feature type="transmembrane region" description="Helical" evidence="1">
    <location>
        <begin position="89"/>
        <end position="107"/>
    </location>
</feature>
<organism evidence="3 4">
    <name type="scientific">Lysinibacillus odysseyi 34hs-1 = NBRC 100172</name>
    <dbReference type="NCBI Taxonomy" id="1220589"/>
    <lineage>
        <taxon>Bacteria</taxon>
        <taxon>Bacillati</taxon>
        <taxon>Bacillota</taxon>
        <taxon>Bacilli</taxon>
        <taxon>Bacillales</taxon>
        <taxon>Bacillaceae</taxon>
        <taxon>Lysinibacillus</taxon>
    </lineage>
</organism>
<dbReference type="InterPro" id="IPR006976">
    <property type="entry name" value="VanZ-like"/>
</dbReference>
<dbReference type="AlphaFoldDB" id="A0A0A3IAP6"/>
<keyword evidence="1" id="KW-0472">Membrane</keyword>
<dbReference type="PANTHER" id="PTHR36834">
    <property type="entry name" value="MEMBRANE PROTEIN-RELATED"/>
    <property type="match status" value="1"/>
</dbReference>
<proteinExistence type="predicted"/>
<evidence type="ECO:0000313" key="3">
    <source>
        <dbReference type="EMBL" id="KGR81816.1"/>
    </source>
</evidence>
<keyword evidence="4" id="KW-1185">Reference proteome</keyword>
<dbReference type="eggNOG" id="COG4767">
    <property type="taxonomic scope" value="Bacteria"/>
</dbReference>
<dbReference type="Pfam" id="PF04892">
    <property type="entry name" value="VanZ"/>
    <property type="match status" value="1"/>
</dbReference>
<dbReference type="Proteomes" id="UP000030437">
    <property type="component" value="Unassembled WGS sequence"/>
</dbReference>
<comment type="caution">
    <text evidence="3">The sequence shown here is derived from an EMBL/GenBank/DDBJ whole genome shotgun (WGS) entry which is preliminary data.</text>
</comment>
<sequence length="265" mass="30710">MGEGLYLTNPIEQYIRDIISSLTCSPMEKQEIADEMRDHLYTSYEMLLADGYKEQEAAQIAIRSFGESKHMKAGFQQVVDPLYGWLRKLAWIGFWLYSFVVVWKLLIERMINRVLHYTHGLGNRPYIFTKYGFNEYNGFFDFSAWEMNVNFIPLKTIVFYTSAQHVNTDIAINNLMGNFILLLPLGLLLPFLFKRFQKLTSITTLAFAASAIIEVVQFMLQIGMADIDDILLNTVGAVIGFYSYKMIIWMLSLRTSSKDRKYSID</sequence>
<dbReference type="PANTHER" id="PTHR36834:SF1">
    <property type="entry name" value="INTEGRAL MEMBRANE PROTEIN"/>
    <property type="match status" value="1"/>
</dbReference>
<keyword evidence="1" id="KW-1133">Transmembrane helix</keyword>
<protein>
    <recommendedName>
        <fullName evidence="2">VanZ-like domain-containing protein</fullName>
    </recommendedName>
</protein>
<evidence type="ECO:0000259" key="2">
    <source>
        <dbReference type="Pfam" id="PF04892"/>
    </source>
</evidence>
<accession>A0A0A3IAP6</accession>
<feature type="transmembrane region" description="Helical" evidence="1">
    <location>
        <begin position="205"/>
        <end position="224"/>
    </location>
</feature>
<gene>
    <name evidence="3" type="ORF">CD32_21045</name>
</gene>
<evidence type="ECO:0000313" key="4">
    <source>
        <dbReference type="Proteomes" id="UP000030437"/>
    </source>
</evidence>
<name>A0A0A3IAP6_9BACI</name>
<dbReference type="InterPro" id="IPR047928">
    <property type="entry name" value="Perm_prefix_1"/>
</dbReference>